<dbReference type="InterPro" id="IPR043132">
    <property type="entry name" value="BCAT-like_C"/>
</dbReference>
<dbReference type="EMBL" id="QPIJ01000052">
    <property type="protein sequence ID" value="RCV87260.1"/>
    <property type="molecule type" value="Genomic_DNA"/>
</dbReference>
<keyword evidence="4" id="KW-0663">Pyridoxal phosphate</keyword>
<accession>A0A368TRN1</accession>
<dbReference type="PANTHER" id="PTHR42743">
    <property type="entry name" value="AMINO-ACID AMINOTRANSFERASE"/>
    <property type="match status" value="1"/>
</dbReference>
<comment type="caution">
    <text evidence="11">The sequence shown here is derived from an EMBL/GenBank/DDBJ whole genome shotgun (WGS) entry which is preliminary data.</text>
</comment>
<reference evidence="11 12" key="1">
    <citation type="submission" date="2018-07" db="EMBL/GenBank/DDBJ databases">
        <title>Halomonas rutogse sp. nov., isolated from Lake TangqianCo on Tibetan Plateau.</title>
        <authorList>
            <person name="Lu H."/>
            <person name="Xing P."/>
            <person name="Wu Q."/>
        </authorList>
    </citation>
    <scope>NUCLEOTIDE SEQUENCE [LARGE SCALE GENOMIC DNA]</scope>
    <source>
        <strain evidence="11 12">TQ8S</strain>
    </source>
</reference>
<dbReference type="InterPro" id="IPR050571">
    <property type="entry name" value="Class-IV_PLP-Dep_Aminotrnsfr"/>
</dbReference>
<evidence type="ECO:0000256" key="3">
    <source>
        <dbReference type="ARBA" id="ARBA00011738"/>
    </source>
</evidence>
<keyword evidence="5" id="KW-0289">Folate biosynthesis</keyword>
<evidence type="ECO:0000256" key="10">
    <source>
        <dbReference type="NCBIfam" id="TIGR03461"/>
    </source>
</evidence>
<sequence>MEVPQVPFDDRGLAYGDGLFETVLLRDGRPLLWDYHLARLKRGCRLLDIPYPAQVALDAAMGGGGEGLEVLKLIVTRGSGGRGYACPEKVVPRLLSSRAPFHPQVRHWRNGVRVRLCELRLGHQPRLAGIKHLNRLENVLARNEWQAPDIVEGLVADHSDRVIEATSMNFFWCHKGQCFTPYLDQCGVAGTLREALLNAGEVTQAHLDIEELSDVEALWVGNSVQGMWPVAELLDSDGAPWQRWSLGMASRRLQAMANRLLGYPEFC</sequence>
<evidence type="ECO:0000313" key="12">
    <source>
        <dbReference type="Proteomes" id="UP000253204"/>
    </source>
</evidence>
<keyword evidence="12" id="KW-1185">Reference proteome</keyword>
<organism evidence="11 12">
    <name type="scientific">Vreelandella rituensis</name>
    <dbReference type="NCBI Taxonomy" id="2282306"/>
    <lineage>
        <taxon>Bacteria</taxon>
        <taxon>Pseudomonadati</taxon>
        <taxon>Pseudomonadota</taxon>
        <taxon>Gammaproteobacteria</taxon>
        <taxon>Oceanospirillales</taxon>
        <taxon>Halomonadaceae</taxon>
        <taxon>Vreelandella</taxon>
    </lineage>
</organism>
<proteinExistence type="inferred from homology"/>
<dbReference type="GO" id="GO:0008153">
    <property type="term" value="P:4-aminobenzoate biosynthetic process"/>
    <property type="evidence" value="ECO:0007669"/>
    <property type="project" value="UniProtKB-UniRule"/>
</dbReference>
<comment type="cofactor">
    <cofactor evidence="1">
        <name>pyridoxal 5'-phosphate</name>
        <dbReference type="ChEBI" id="CHEBI:597326"/>
    </cofactor>
</comment>
<dbReference type="OrthoDB" id="9805628at2"/>
<dbReference type="Pfam" id="PF01063">
    <property type="entry name" value="Aminotran_4"/>
    <property type="match status" value="1"/>
</dbReference>
<dbReference type="GO" id="GO:0005829">
    <property type="term" value="C:cytosol"/>
    <property type="evidence" value="ECO:0007669"/>
    <property type="project" value="TreeGrafter"/>
</dbReference>
<dbReference type="Proteomes" id="UP000253204">
    <property type="component" value="Unassembled WGS sequence"/>
</dbReference>
<evidence type="ECO:0000256" key="1">
    <source>
        <dbReference type="ARBA" id="ARBA00001933"/>
    </source>
</evidence>
<comment type="pathway">
    <text evidence="7">Cofactor biosynthesis; tetrahydrofolate biosynthesis; 4-aminobenzoate from chorismate: step 2/2.</text>
</comment>
<evidence type="ECO:0000256" key="2">
    <source>
        <dbReference type="ARBA" id="ARBA00009320"/>
    </source>
</evidence>
<name>A0A368TRN1_9GAMM</name>
<dbReference type="InterPro" id="IPR036038">
    <property type="entry name" value="Aminotransferase-like"/>
</dbReference>
<comment type="catalytic activity">
    <reaction evidence="9">
        <text>4-amino-4-deoxychorismate = 4-aminobenzoate + pyruvate + H(+)</text>
        <dbReference type="Rhea" id="RHEA:16201"/>
        <dbReference type="ChEBI" id="CHEBI:15361"/>
        <dbReference type="ChEBI" id="CHEBI:15378"/>
        <dbReference type="ChEBI" id="CHEBI:17836"/>
        <dbReference type="ChEBI" id="CHEBI:58406"/>
        <dbReference type="EC" id="4.1.3.38"/>
    </reaction>
</comment>
<dbReference type="Gene3D" id="3.30.470.10">
    <property type="match status" value="1"/>
</dbReference>
<evidence type="ECO:0000256" key="9">
    <source>
        <dbReference type="ARBA" id="ARBA00049529"/>
    </source>
</evidence>
<evidence type="ECO:0000256" key="4">
    <source>
        <dbReference type="ARBA" id="ARBA00022898"/>
    </source>
</evidence>
<dbReference type="NCBIfam" id="TIGR03461">
    <property type="entry name" value="pabC_Proteo"/>
    <property type="match status" value="1"/>
</dbReference>
<dbReference type="GO" id="GO:0008696">
    <property type="term" value="F:4-amino-4-deoxychorismate lyase activity"/>
    <property type="evidence" value="ECO:0007669"/>
    <property type="project" value="UniProtKB-UniRule"/>
</dbReference>
<dbReference type="RefSeq" id="WP_114488052.1">
    <property type="nucleotide sequence ID" value="NZ_CBCSHM010000004.1"/>
</dbReference>
<protein>
    <recommendedName>
        <fullName evidence="8 10">Aminodeoxychorismate lyase</fullName>
        <ecNumber evidence="8 10">4.1.3.38</ecNumber>
    </recommendedName>
</protein>
<dbReference type="GO" id="GO:0046656">
    <property type="term" value="P:folic acid biosynthetic process"/>
    <property type="evidence" value="ECO:0007669"/>
    <property type="project" value="UniProtKB-KW"/>
</dbReference>
<dbReference type="EC" id="4.1.3.38" evidence="8 10"/>
<evidence type="ECO:0000256" key="8">
    <source>
        <dbReference type="ARBA" id="ARBA00035676"/>
    </source>
</evidence>
<dbReference type="Gene3D" id="3.20.10.10">
    <property type="entry name" value="D-amino Acid Aminotransferase, subunit A, domain 2"/>
    <property type="match status" value="1"/>
</dbReference>
<dbReference type="PANTHER" id="PTHR42743:SF2">
    <property type="entry name" value="AMINODEOXYCHORISMATE LYASE"/>
    <property type="match status" value="1"/>
</dbReference>
<keyword evidence="6 11" id="KW-0456">Lyase</keyword>
<evidence type="ECO:0000256" key="7">
    <source>
        <dbReference type="ARBA" id="ARBA00035633"/>
    </source>
</evidence>
<dbReference type="CDD" id="cd01559">
    <property type="entry name" value="ADCL_like"/>
    <property type="match status" value="1"/>
</dbReference>
<comment type="similarity">
    <text evidence="2">Belongs to the class-IV pyridoxal-phosphate-dependent aminotransferase family.</text>
</comment>
<evidence type="ECO:0000256" key="5">
    <source>
        <dbReference type="ARBA" id="ARBA00022909"/>
    </source>
</evidence>
<dbReference type="InterPro" id="IPR017824">
    <property type="entry name" value="Aminodeoxychorismate_lyase_IV"/>
</dbReference>
<dbReference type="SUPFAM" id="SSF56752">
    <property type="entry name" value="D-aminoacid aminotransferase-like PLP-dependent enzymes"/>
    <property type="match status" value="1"/>
</dbReference>
<evidence type="ECO:0000313" key="11">
    <source>
        <dbReference type="EMBL" id="RCV87260.1"/>
    </source>
</evidence>
<comment type="subunit">
    <text evidence="3">Homodimer.</text>
</comment>
<dbReference type="InterPro" id="IPR001544">
    <property type="entry name" value="Aminotrans_IV"/>
</dbReference>
<dbReference type="GO" id="GO:0030170">
    <property type="term" value="F:pyridoxal phosphate binding"/>
    <property type="evidence" value="ECO:0007669"/>
    <property type="project" value="InterPro"/>
</dbReference>
<dbReference type="AlphaFoldDB" id="A0A368TRN1"/>
<dbReference type="InterPro" id="IPR043131">
    <property type="entry name" value="BCAT-like_N"/>
</dbReference>
<evidence type="ECO:0000256" key="6">
    <source>
        <dbReference type="ARBA" id="ARBA00023239"/>
    </source>
</evidence>
<gene>
    <name evidence="11" type="primary">pabC</name>
    <name evidence="11" type="ORF">DU506_16835</name>
</gene>